<dbReference type="OrthoDB" id="7758825at2759"/>
<dbReference type="InterPro" id="IPR050951">
    <property type="entry name" value="Retrovirus_Pol_polyprotein"/>
</dbReference>
<comment type="caution">
    <text evidence="2">The sequence shown here is derived from an EMBL/GenBank/DDBJ whole genome shotgun (WGS) entry which is preliminary data.</text>
</comment>
<accession>A0A7J6KN75</accession>
<keyword evidence="3" id="KW-1185">Reference proteome</keyword>
<dbReference type="Gene3D" id="3.30.420.10">
    <property type="entry name" value="Ribonuclease H-like superfamily/Ribonuclease H"/>
    <property type="match status" value="1"/>
</dbReference>
<feature type="domain" description="Integrase catalytic" evidence="1">
    <location>
        <begin position="157"/>
        <end position="329"/>
    </location>
</feature>
<feature type="non-terminal residue" evidence="2">
    <location>
        <position position="1"/>
    </location>
</feature>
<reference evidence="2 3" key="1">
    <citation type="submission" date="2020-04" db="EMBL/GenBank/DDBJ databases">
        <title>Perkinsus chesapeaki whole genome sequence.</title>
        <authorList>
            <person name="Bogema D.R."/>
        </authorList>
    </citation>
    <scope>NUCLEOTIDE SEQUENCE [LARGE SCALE GENOMIC DNA]</scope>
    <source>
        <strain evidence="2">ATCC PRA-425</strain>
    </source>
</reference>
<dbReference type="GO" id="GO:0015074">
    <property type="term" value="P:DNA integration"/>
    <property type="evidence" value="ECO:0007669"/>
    <property type="project" value="InterPro"/>
</dbReference>
<dbReference type="SUPFAM" id="SSF53098">
    <property type="entry name" value="Ribonuclease H-like"/>
    <property type="match status" value="1"/>
</dbReference>
<evidence type="ECO:0000313" key="2">
    <source>
        <dbReference type="EMBL" id="KAF4648527.1"/>
    </source>
</evidence>
<dbReference type="GO" id="GO:0003676">
    <property type="term" value="F:nucleic acid binding"/>
    <property type="evidence" value="ECO:0007669"/>
    <property type="project" value="InterPro"/>
</dbReference>
<gene>
    <name evidence="2" type="ORF">FOL47_003126</name>
</gene>
<evidence type="ECO:0000259" key="1">
    <source>
        <dbReference type="PROSITE" id="PS50994"/>
    </source>
</evidence>
<dbReference type="Gene3D" id="1.10.340.70">
    <property type="match status" value="1"/>
</dbReference>
<dbReference type="InterPro" id="IPR036397">
    <property type="entry name" value="RNaseH_sf"/>
</dbReference>
<dbReference type="InterPro" id="IPR012337">
    <property type="entry name" value="RNaseH-like_sf"/>
</dbReference>
<dbReference type="AlphaFoldDB" id="A0A7J6KN75"/>
<sequence>PKVFLINGQGLREHVEDDDETIPLTPNFKEKCAIAITEDDTKWKGLLLRKLTLPEEKQTQKERTNNKYFFTSDGNLYFRDLELKDRLYIPDESGKPWNEKLRVIFMAHSHRHHYSAGSMVSRLRDQVWWPSLKRDVRAFVAQCFVCRREALRILPLGGRHPHQLGNRFSTLMVDFAGPFRGVTVDGPGGAWENPSILLLIDPFSSWLELVLCKDQTAIAAIDGVISWSLRFGIPEKIHSDRGSSFTSDLSQAVWQAFGVSQSTGAGHHPEAQGAVENAVKFVKSAIRKLVAHVPLKMVLEELQWVARMHNTKPKYQEDITPEMVVYGNRTRDCIDALLETSTSTSSNCSADANFVDELRDTVAVIHRLWSQLLAEKRVGNVIGDTREDPVEENDTVFRVIVDGLHKRRVLGPYLLLSLNTAGSMAKIKRLDEDDSKAKDAPTWQLYKAPSLDITRWYGDLNFPKAQALRPSRPMVGAL</sequence>
<dbReference type="InterPro" id="IPR001584">
    <property type="entry name" value="Integrase_cat-core"/>
</dbReference>
<name>A0A7J6KN75_PERCH</name>
<dbReference type="PANTHER" id="PTHR37984:SF5">
    <property type="entry name" value="PROTEIN NYNRIN-LIKE"/>
    <property type="match status" value="1"/>
</dbReference>
<proteinExistence type="predicted"/>
<dbReference type="PROSITE" id="PS50994">
    <property type="entry name" value="INTEGRASE"/>
    <property type="match status" value="1"/>
</dbReference>
<dbReference type="Proteomes" id="UP000591131">
    <property type="component" value="Unassembled WGS sequence"/>
</dbReference>
<feature type="non-terminal residue" evidence="2">
    <location>
        <position position="478"/>
    </location>
</feature>
<evidence type="ECO:0000313" key="3">
    <source>
        <dbReference type="Proteomes" id="UP000591131"/>
    </source>
</evidence>
<protein>
    <recommendedName>
        <fullName evidence="1">Integrase catalytic domain-containing protein</fullName>
    </recommendedName>
</protein>
<organism evidence="2 3">
    <name type="scientific">Perkinsus chesapeaki</name>
    <name type="common">Clam parasite</name>
    <name type="synonym">Perkinsus andrewsi</name>
    <dbReference type="NCBI Taxonomy" id="330153"/>
    <lineage>
        <taxon>Eukaryota</taxon>
        <taxon>Sar</taxon>
        <taxon>Alveolata</taxon>
        <taxon>Perkinsozoa</taxon>
        <taxon>Perkinsea</taxon>
        <taxon>Perkinsida</taxon>
        <taxon>Perkinsidae</taxon>
        <taxon>Perkinsus</taxon>
    </lineage>
</organism>
<dbReference type="EMBL" id="JAAPAO010001941">
    <property type="protein sequence ID" value="KAF4648527.1"/>
    <property type="molecule type" value="Genomic_DNA"/>
</dbReference>
<dbReference type="PANTHER" id="PTHR37984">
    <property type="entry name" value="PROTEIN CBG26694"/>
    <property type="match status" value="1"/>
</dbReference>
<dbReference type="InterPro" id="IPR041588">
    <property type="entry name" value="Integrase_H2C2"/>
</dbReference>
<dbReference type="Pfam" id="PF17921">
    <property type="entry name" value="Integrase_H2C2"/>
    <property type="match status" value="1"/>
</dbReference>